<evidence type="ECO:0000313" key="2">
    <source>
        <dbReference type="EMBL" id="VFR93976.1"/>
    </source>
</evidence>
<dbReference type="Gene3D" id="2.10.260.10">
    <property type="match status" value="1"/>
</dbReference>
<sequence>MPTTLTSRIFNNGNSQAVRIPLAFRLDAQRVSITRKENGDLLLHPLPDAPADRAAAIQAALQGFGELDDVTQRAFIAELEGNRAQPEPDQEREAF</sequence>
<dbReference type="EMBL" id="CAADIN010000030">
    <property type="protein sequence ID" value="VFR93976.1"/>
    <property type="molecule type" value="Genomic_DNA"/>
</dbReference>
<evidence type="ECO:0000313" key="1">
    <source>
        <dbReference type="EMBL" id="VFR82806.1"/>
    </source>
</evidence>
<dbReference type="AlphaFoldDB" id="A0A484U846"/>
<dbReference type="InterPro" id="IPR037914">
    <property type="entry name" value="SpoVT-AbrB_sf"/>
</dbReference>
<gene>
    <name evidence="1" type="ORF">ISE1_2993</name>
    <name evidence="2" type="ORF">ISE2_2972</name>
</gene>
<proteinExistence type="predicted"/>
<dbReference type="EMBL" id="CAADIM010000024">
    <property type="protein sequence ID" value="VFR82806.1"/>
    <property type="molecule type" value="Genomic_DNA"/>
</dbReference>
<reference evidence="1" key="1">
    <citation type="submission" date="2019-03" db="EMBL/GenBank/DDBJ databases">
        <authorList>
            <person name="Danneels B."/>
        </authorList>
    </citation>
    <scope>NUCLEOTIDE SEQUENCE</scope>
</reference>
<organism evidence="1">
    <name type="scientific">plant metagenome</name>
    <dbReference type="NCBI Taxonomy" id="1297885"/>
    <lineage>
        <taxon>unclassified sequences</taxon>
        <taxon>metagenomes</taxon>
        <taxon>organismal metagenomes</taxon>
    </lineage>
</organism>
<dbReference type="SUPFAM" id="SSF89447">
    <property type="entry name" value="AbrB/MazE/MraZ-like"/>
    <property type="match status" value="1"/>
</dbReference>
<accession>A0A484U846</accession>
<protein>
    <submittedName>
        <fullName evidence="1">Uncharacterized protein HI0321</fullName>
    </submittedName>
</protein>
<name>A0A484U846_9ZZZZ</name>